<accession>A0ACB9BHR5</accession>
<protein>
    <submittedName>
        <fullName evidence="1">Uncharacterized protein</fullName>
    </submittedName>
</protein>
<keyword evidence="2" id="KW-1185">Reference proteome</keyword>
<evidence type="ECO:0000313" key="2">
    <source>
        <dbReference type="Proteomes" id="UP001055811"/>
    </source>
</evidence>
<dbReference type="Proteomes" id="UP001055811">
    <property type="component" value="Linkage Group LG06"/>
</dbReference>
<reference evidence="1 2" key="2">
    <citation type="journal article" date="2022" name="Mol. Ecol. Resour.">
        <title>The genomes of chicory, endive, great burdock and yacon provide insights into Asteraceae paleo-polyploidization history and plant inulin production.</title>
        <authorList>
            <person name="Fan W."/>
            <person name="Wang S."/>
            <person name="Wang H."/>
            <person name="Wang A."/>
            <person name="Jiang F."/>
            <person name="Liu H."/>
            <person name="Zhao H."/>
            <person name="Xu D."/>
            <person name="Zhang Y."/>
        </authorList>
    </citation>
    <scope>NUCLEOTIDE SEQUENCE [LARGE SCALE GENOMIC DNA]</scope>
    <source>
        <strain evidence="2">cv. Punajuju</strain>
        <tissue evidence="1">Leaves</tissue>
    </source>
</reference>
<reference evidence="2" key="1">
    <citation type="journal article" date="2022" name="Mol. Ecol. Resour.">
        <title>The genomes of chicory, endive, great burdock and yacon provide insights into Asteraceae palaeo-polyploidization history and plant inulin production.</title>
        <authorList>
            <person name="Fan W."/>
            <person name="Wang S."/>
            <person name="Wang H."/>
            <person name="Wang A."/>
            <person name="Jiang F."/>
            <person name="Liu H."/>
            <person name="Zhao H."/>
            <person name="Xu D."/>
            <person name="Zhang Y."/>
        </authorList>
    </citation>
    <scope>NUCLEOTIDE SEQUENCE [LARGE SCALE GENOMIC DNA]</scope>
    <source>
        <strain evidence="2">cv. Punajuju</strain>
    </source>
</reference>
<dbReference type="EMBL" id="CM042014">
    <property type="protein sequence ID" value="KAI3721731.1"/>
    <property type="molecule type" value="Genomic_DNA"/>
</dbReference>
<organism evidence="1 2">
    <name type="scientific">Cichorium intybus</name>
    <name type="common">Chicory</name>
    <dbReference type="NCBI Taxonomy" id="13427"/>
    <lineage>
        <taxon>Eukaryota</taxon>
        <taxon>Viridiplantae</taxon>
        <taxon>Streptophyta</taxon>
        <taxon>Embryophyta</taxon>
        <taxon>Tracheophyta</taxon>
        <taxon>Spermatophyta</taxon>
        <taxon>Magnoliopsida</taxon>
        <taxon>eudicotyledons</taxon>
        <taxon>Gunneridae</taxon>
        <taxon>Pentapetalae</taxon>
        <taxon>asterids</taxon>
        <taxon>campanulids</taxon>
        <taxon>Asterales</taxon>
        <taxon>Asteraceae</taxon>
        <taxon>Cichorioideae</taxon>
        <taxon>Cichorieae</taxon>
        <taxon>Cichoriinae</taxon>
        <taxon>Cichorium</taxon>
    </lineage>
</organism>
<gene>
    <name evidence="1" type="ORF">L2E82_32749</name>
</gene>
<comment type="caution">
    <text evidence="1">The sequence shown here is derived from an EMBL/GenBank/DDBJ whole genome shotgun (WGS) entry which is preliminary data.</text>
</comment>
<evidence type="ECO:0000313" key="1">
    <source>
        <dbReference type="EMBL" id="KAI3721731.1"/>
    </source>
</evidence>
<name>A0ACB9BHR5_CICIN</name>
<proteinExistence type="predicted"/>
<sequence>MIPTKITWVFGNGSGRHPHGCPSVSKIVVLLQPADDGFVVTFHRLDNLLVWMIRSGCRALVTSRPVIGIDFSFTNVAYERLPLYGEEVIASNEEVVMKMDLFGIQYLTHLVYGTRPNKGGWVASSDN</sequence>